<gene>
    <name evidence="1" type="ORF">NF685_10805</name>
</gene>
<dbReference type="Gene3D" id="3.10.20.30">
    <property type="match status" value="1"/>
</dbReference>
<keyword evidence="2" id="KW-1185">Reference proteome</keyword>
<comment type="caution">
    <text evidence="1">The sequence shown here is derived from an EMBL/GenBank/DDBJ whole genome shotgun (WGS) entry which is preliminary data.</text>
</comment>
<dbReference type="InterPro" id="IPR003749">
    <property type="entry name" value="ThiS/MoaD-like"/>
</dbReference>
<accession>A0ABT1CI29</accession>
<dbReference type="EMBL" id="JAMXQU010000008">
    <property type="protein sequence ID" value="MCO6160518.1"/>
    <property type="molecule type" value="Genomic_DNA"/>
</dbReference>
<sequence>MKRVTLEYFAALRDEAKCTTETIETEADTLAMLYDDLAIAHGFSLPRARLRVAVNGAFSVWGRLPEDGDHIVFIPPVSGG</sequence>
<evidence type="ECO:0000313" key="2">
    <source>
        <dbReference type="Proteomes" id="UP001523401"/>
    </source>
</evidence>
<dbReference type="CDD" id="cd00754">
    <property type="entry name" value="Ubl_MoaD"/>
    <property type="match status" value="1"/>
</dbReference>
<name>A0ABT1CI29_9PROT</name>
<reference evidence="1 2" key="1">
    <citation type="submission" date="2022-06" db="EMBL/GenBank/DDBJ databases">
        <title>Whole-genome of Asaia lannensis strain LMG 27011T.</title>
        <authorList>
            <person name="Sombolestani A."/>
        </authorList>
    </citation>
    <scope>NUCLEOTIDE SEQUENCE [LARGE SCALE GENOMIC DNA]</scope>
    <source>
        <strain evidence="1 2">NBRC 102526</strain>
    </source>
</reference>
<dbReference type="Proteomes" id="UP001523401">
    <property type="component" value="Unassembled WGS sequence"/>
</dbReference>
<dbReference type="InterPro" id="IPR012675">
    <property type="entry name" value="Beta-grasp_dom_sf"/>
</dbReference>
<dbReference type="RefSeq" id="WP_252849601.1">
    <property type="nucleotide sequence ID" value="NZ_BAPW01000004.1"/>
</dbReference>
<proteinExistence type="predicted"/>
<dbReference type="Pfam" id="PF02597">
    <property type="entry name" value="ThiS"/>
    <property type="match status" value="1"/>
</dbReference>
<organism evidence="1 2">
    <name type="scientific">Asaia lannensis NBRC 102526</name>
    <dbReference type="NCBI Taxonomy" id="1307926"/>
    <lineage>
        <taxon>Bacteria</taxon>
        <taxon>Pseudomonadati</taxon>
        <taxon>Pseudomonadota</taxon>
        <taxon>Alphaproteobacteria</taxon>
        <taxon>Acetobacterales</taxon>
        <taxon>Acetobacteraceae</taxon>
        <taxon>Asaia</taxon>
    </lineage>
</organism>
<evidence type="ECO:0000313" key="1">
    <source>
        <dbReference type="EMBL" id="MCO6160518.1"/>
    </source>
</evidence>
<dbReference type="InterPro" id="IPR016155">
    <property type="entry name" value="Mopterin_synth/thiamin_S_b"/>
</dbReference>
<dbReference type="SUPFAM" id="SSF54285">
    <property type="entry name" value="MoaD/ThiS"/>
    <property type="match status" value="1"/>
</dbReference>
<protein>
    <submittedName>
        <fullName evidence="1">MoaD/ThiS family protein</fullName>
    </submittedName>
</protein>